<gene>
    <name evidence="2" type="ORF">NAEGRDRAFT_76706</name>
</gene>
<dbReference type="SUPFAM" id="SSF53474">
    <property type="entry name" value="alpha/beta-Hydrolases"/>
    <property type="match status" value="1"/>
</dbReference>
<dbReference type="GO" id="GO:0016787">
    <property type="term" value="F:hydrolase activity"/>
    <property type="evidence" value="ECO:0007669"/>
    <property type="project" value="InterPro"/>
</dbReference>
<dbReference type="EMBL" id="GG739099">
    <property type="protein sequence ID" value="EFC35635.1"/>
    <property type="molecule type" value="Genomic_DNA"/>
</dbReference>
<organism evidence="3">
    <name type="scientific">Naegleria gruberi</name>
    <name type="common">Amoeba</name>
    <dbReference type="NCBI Taxonomy" id="5762"/>
    <lineage>
        <taxon>Eukaryota</taxon>
        <taxon>Discoba</taxon>
        <taxon>Heterolobosea</taxon>
        <taxon>Tetramitia</taxon>
        <taxon>Eutetramitia</taxon>
        <taxon>Vahlkampfiidae</taxon>
        <taxon>Naegleria</taxon>
    </lineage>
</organism>
<dbReference type="Pfam" id="PF02129">
    <property type="entry name" value="Peptidase_S15"/>
    <property type="match status" value="1"/>
</dbReference>
<dbReference type="VEuPathDB" id="AmoebaDB:NAEGRDRAFT_76706"/>
<sequence length="193" mass="21984">MRDGVKIACDLYLPYRAVNENHRLPTLLHITRYNRSFKVNFPFNYLFGEKLSIRGIPFKKFVARGYAVVSCDTRGTGASFGSRPYDFHRDEVQDFGEIMDWVVKQKFSNGKIVSTGISYDGMVSDFLVSLNHKSLVAVASVSSPFDLYRDIIYPGGLYQKSFIDHYLKFTQHVEKFGVAPQRDNICPGCEPDS</sequence>
<evidence type="ECO:0000313" key="2">
    <source>
        <dbReference type="EMBL" id="EFC35635.1"/>
    </source>
</evidence>
<proteinExistence type="predicted"/>
<dbReference type="InParanoid" id="D2W5L6"/>
<name>D2W5L6_NAEGR</name>
<dbReference type="InterPro" id="IPR029058">
    <property type="entry name" value="AB_hydrolase_fold"/>
</dbReference>
<accession>D2W5L6</accession>
<dbReference type="eggNOG" id="ENOG502QSJH">
    <property type="taxonomic scope" value="Eukaryota"/>
</dbReference>
<dbReference type="NCBIfam" id="TIGR00976">
    <property type="entry name" value="CocE_NonD"/>
    <property type="match status" value="1"/>
</dbReference>
<reference evidence="2 3" key="1">
    <citation type="journal article" date="2010" name="Cell">
        <title>The genome of Naegleria gruberi illuminates early eukaryotic versatility.</title>
        <authorList>
            <person name="Fritz-Laylin L.K."/>
            <person name="Prochnik S.E."/>
            <person name="Ginger M.L."/>
            <person name="Dacks J.B."/>
            <person name="Carpenter M.L."/>
            <person name="Field M.C."/>
            <person name="Kuo A."/>
            <person name="Paredez A."/>
            <person name="Chapman J."/>
            <person name="Pham J."/>
            <person name="Shu S."/>
            <person name="Neupane R."/>
            <person name="Cipriano M."/>
            <person name="Mancuso J."/>
            <person name="Tu H."/>
            <person name="Salamov A."/>
            <person name="Lindquist E."/>
            <person name="Shapiro H."/>
            <person name="Lucas S."/>
            <person name="Grigoriev I.V."/>
            <person name="Cande W.Z."/>
            <person name="Fulton C."/>
            <person name="Rokhsar D.S."/>
            <person name="Dawson S.C."/>
        </authorList>
    </citation>
    <scope>NUCLEOTIDE SEQUENCE [LARGE SCALE GENOMIC DNA]</scope>
    <source>
        <strain evidence="2 3">NEG-M</strain>
    </source>
</reference>
<dbReference type="OrthoDB" id="416441at2759"/>
<evidence type="ECO:0000313" key="3">
    <source>
        <dbReference type="Proteomes" id="UP000006671"/>
    </source>
</evidence>
<dbReference type="Proteomes" id="UP000006671">
    <property type="component" value="Unassembled WGS sequence"/>
</dbReference>
<evidence type="ECO:0000259" key="1">
    <source>
        <dbReference type="Pfam" id="PF02129"/>
    </source>
</evidence>
<dbReference type="RefSeq" id="XP_002668379.1">
    <property type="nucleotide sequence ID" value="XM_002668333.1"/>
</dbReference>
<dbReference type="Gene3D" id="3.40.50.1820">
    <property type="entry name" value="alpha/beta hydrolase"/>
    <property type="match status" value="1"/>
</dbReference>
<keyword evidence="3" id="KW-1185">Reference proteome</keyword>
<dbReference type="AlphaFoldDB" id="D2W5L6"/>
<dbReference type="STRING" id="5762.D2W5L6"/>
<protein>
    <submittedName>
        <fullName evidence="2">Predicted protein</fullName>
    </submittedName>
</protein>
<dbReference type="InterPro" id="IPR005674">
    <property type="entry name" value="CocE/Ser_esterase"/>
</dbReference>
<feature type="domain" description="Xaa-Pro dipeptidyl-peptidase-like" evidence="1">
    <location>
        <begin position="3"/>
        <end position="170"/>
    </location>
</feature>
<dbReference type="GeneID" id="8860332"/>
<dbReference type="KEGG" id="ngr:NAEGRDRAFT_76706"/>
<dbReference type="InterPro" id="IPR000383">
    <property type="entry name" value="Xaa-Pro-like_dom"/>
</dbReference>